<dbReference type="RefSeq" id="WP_015442209.1">
    <property type="nucleotide sequence ID" value="NC_020520.1"/>
</dbReference>
<dbReference type="Pfam" id="PF00496">
    <property type="entry name" value="SBP_bac_5"/>
    <property type="match status" value="1"/>
</dbReference>
<dbReference type="PANTHER" id="PTHR30290">
    <property type="entry name" value="PERIPLASMIC BINDING COMPONENT OF ABC TRANSPORTER"/>
    <property type="match status" value="1"/>
</dbReference>
<organism evidence="7 8">
    <name type="scientific">Ilumatobacter coccineus (strain NBRC 103263 / KCTC 29153 / YM16-304)</name>
    <dbReference type="NCBI Taxonomy" id="1313172"/>
    <lineage>
        <taxon>Bacteria</taxon>
        <taxon>Bacillati</taxon>
        <taxon>Actinomycetota</taxon>
        <taxon>Acidimicrobiia</taxon>
        <taxon>Acidimicrobiales</taxon>
        <taxon>Ilumatobacteraceae</taxon>
        <taxon>Ilumatobacter</taxon>
    </lineage>
</organism>
<sequence length="591" mass="62645">MDWKRIDWARRQGGPIEADLIEAYAKGKINRRAFVKRGSIIGLSMPLMGAVIASCGSDDGESAPATDGDSAPATDGDAAPTTEGESAPAAAGGDVIAGIQTGDANSGLDPVNMLDLGTYAVLSQSFEYLVGLGDDENIGATALATEWAPNDDGSQWTFKLREGVEWMDGSGMLTSADVAATIDRMVAVGAGLAGVVSEGATETPDDNTVVINLDSPNGNLPVLLSLFNPQSLITPVDYESGTVLNDRTTGTGAWMLDDFDATSFRAKFVPNPNWWGSAVKLDSITLQGFESGGTKVAAFAAGEIDVIQDFSISDGATLLDDSSVKVLKPPSANHRQVWFNTQLPEGGPFTDPRVRQAVCYAINRQQLVDTIYEGQAQIANDHPIFPTLPFFDETQEQRPYDPEMAKQLLADAGYPDGFSSTLQVGDLGEIPAIAAIVEQNLAAVGITTPVSVTPNSDFYGEYWCTGADYGTQPETGGPGRPCGASADIGIVDYGHRPTPDIFFGRALATDGDWNSSNYASAEFDGLFADYQSAVDVEGQKEAVGQIQRLLHEDAPACYPFFFNYLSATSDKISGFQTTALGHLLFQNATKS</sequence>
<name>A0A6C7EAC1_ILUCY</name>
<dbReference type="PIRSF" id="PIRSF002741">
    <property type="entry name" value="MppA"/>
    <property type="match status" value="1"/>
</dbReference>
<evidence type="ECO:0000256" key="1">
    <source>
        <dbReference type="ARBA" id="ARBA00004196"/>
    </source>
</evidence>
<evidence type="ECO:0000313" key="8">
    <source>
        <dbReference type="Proteomes" id="UP000011863"/>
    </source>
</evidence>
<dbReference type="SUPFAM" id="SSF53850">
    <property type="entry name" value="Periplasmic binding protein-like II"/>
    <property type="match status" value="1"/>
</dbReference>
<evidence type="ECO:0000256" key="3">
    <source>
        <dbReference type="ARBA" id="ARBA00022448"/>
    </source>
</evidence>
<evidence type="ECO:0000256" key="4">
    <source>
        <dbReference type="ARBA" id="ARBA00022729"/>
    </source>
</evidence>
<evidence type="ECO:0000313" key="7">
    <source>
        <dbReference type="EMBL" id="BAN02962.1"/>
    </source>
</evidence>
<feature type="domain" description="Solute-binding protein family 5" evidence="6">
    <location>
        <begin position="142"/>
        <end position="459"/>
    </location>
</feature>
<dbReference type="EMBL" id="AP012057">
    <property type="protein sequence ID" value="BAN02962.1"/>
    <property type="molecule type" value="Genomic_DNA"/>
</dbReference>
<comment type="subcellular location">
    <subcellularLocation>
        <location evidence="1">Cell envelope</location>
    </subcellularLocation>
</comment>
<dbReference type="PANTHER" id="PTHR30290:SF10">
    <property type="entry name" value="PERIPLASMIC OLIGOPEPTIDE-BINDING PROTEIN-RELATED"/>
    <property type="match status" value="1"/>
</dbReference>
<keyword evidence="8" id="KW-1185">Reference proteome</keyword>
<proteinExistence type="inferred from homology"/>
<dbReference type="CDD" id="cd08503">
    <property type="entry name" value="PBP2_NikA_DppA_OppA_like_17"/>
    <property type="match status" value="1"/>
</dbReference>
<dbReference type="GO" id="GO:0030313">
    <property type="term" value="C:cell envelope"/>
    <property type="evidence" value="ECO:0007669"/>
    <property type="project" value="UniProtKB-SubCell"/>
</dbReference>
<evidence type="ECO:0000259" key="6">
    <source>
        <dbReference type="Pfam" id="PF00496"/>
    </source>
</evidence>
<accession>A0A6C7EAC1</accession>
<dbReference type="Gene3D" id="3.10.105.10">
    <property type="entry name" value="Dipeptide-binding Protein, Domain 3"/>
    <property type="match status" value="1"/>
</dbReference>
<dbReference type="OrthoDB" id="9046151at2"/>
<comment type="similarity">
    <text evidence="2">Belongs to the bacterial solute-binding protein 5 family.</text>
</comment>
<evidence type="ECO:0000256" key="2">
    <source>
        <dbReference type="ARBA" id="ARBA00005695"/>
    </source>
</evidence>
<dbReference type="KEGG" id="aym:YM304_26480"/>
<keyword evidence="3" id="KW-0813">Transport</keyword>
<gene>
    <name evidence="7" type="ORF">YM304_26480</name>
</gene>
<dbReference type="Gene3D" id="3.90.76.10">
    <property type="entry name" value="Dipeptide-binding Protein, Domain 1"/>
    <property type="match status" value="1"/>
</dbReference>
<dbReference type="GO" id="GO:0043190">
    <property type="term" value="C:ATP-binding cassette (ABC) transporter complex"/>
    <property type="evidence" value="ECO:0007669"/>
    <property type="project" value="InterPro"/>
</dbReference>
<dbReference type="InterPro" id="IPR030678">
    <property type="entry name" value="Peptide/Ni-bd"/>
</dbReference>
<dbReference type="GO" id="GO:0015833">
    <property type="term" value="P:peptide transport"/>
    <property type="evidence" value="ECO:0007669"/>
    <property type="project" value="TreeGrafter"/>
</dbReference>
<reference evidence="7 8" key="1">
    <citation type="journal article" date="2013" name="Int. J. Syst. Evol. Microbiol.">
        <title>Ilumatobacter nonamiense sp. nov. and Ilumatobacter coccineum sp. nov., isolated from seashore sand.</title>
        <authorList>
            <person name="Matsumoto A."/>
            <person name="Kasai H."/>
            <person name="Matsuo Y."/>
            <person name="Shizuri Y."/>
            <person name="Ichikawa N."/>
            <person name="Fujita N."/>
            <person name="Omura S."/>
            <person name="Takahashi Y."/>
        </authorList>
    </citation>
    <scope>NUCLEOTIDE SEQUENCE [LARGE SCALE GENOMIC DNA]</scope>
    <source>
        <strain evidence="8">NBRC 103263 / KCTC 29153 / YM16-304</strain>
    </source>
</reference>
<dbReference type="GO" id="GO:1904680">
    <property type="term" value="F:peptide transmembrane transporter activity"/>
    <property type="evidence" value="ECO:0007669"/>
    <property type="project" value="TreeGrafter"/>
</dbReference>
<dbReference type="InterPro" id="IPR000914">
    <property type="entry name" value="SBP_5_dom"/>
</dbReference>
<feature type="compositionally biased region" description="Low complexity" evidence="5">
    <location>
        <begin position="62"/>
        <end position="82"/>
    </location>
</feature>
<evidence type="ECO:0000256" key="5">
    <source>
        <dbReference type="SAM" id="MobiDB-lite"/>
    </source>
</evidence>
<dbReference type="AlphaFoldDB" id="A0A6C7EAC1"/>
<dbReference type="GO" id="GO:0042597">
    <property type="term" value="C:periplasmic space"/>
    <property type="evidence" value="ECO:0007669"/>
    <property type="project" value="UniProtKB-ARBA"/>
</dbReference>
<dbReference type="Gene3D" id="3.40.190.10">
    <property type="entry name" value="Periplasmic binding protein-like II"/>
    <property type="match status" value="1"/>
</dbReference>
<keyword evidence="4" id="KW-0732">Signal</keyword>
<feature type="region of interest" description="Disordered" evidence="5">
    <location>
        <begin position="58"/>
        <end position="91"/>
    </location>
</feature>
<dbReference type="Proteomes" id="UP000011863">
    <property type="component" value="Chromosome"/>
</dbReference>
<dbReference type="InterPro" id="IPR039424">
    <property type="entry name" value="SBP_5"/>
</dbReference>
<protein>
    <submittedName>
        <fullName evidence="7">Putative oligopeptide ABC transporter oligopeptide-binding protein</fullName>
    </submittedName>
</protein>